<dbReference type="EMBL" id="ML994623">
    <property type="protein sequence ID" value="KAF2188723.1"/>
    <property type="molecule type" value="Genomic_DNA"/>
</dbReference>
<evidence type="ECO:0000313" key="2">
    <source>
        <dbReference type="Proteomes" id="UP000800200"/>
    </source>
</evidence>
<keyword evidence="2" id="KW-1185">Reference proteome</keyword>
<organism evidence="1 2">
    <name type="scientific">Zopfia rhizophila CBS 207.26</name>
    <dbReference type="NCBI Taxonomy" id="1314779"/>
    <lineage>
        <taxon>Eukaryota</taxon>
        <taxon>Fungi</taxon>
        <taxon>Dikarya</taxon>
        <taxon>Ascomycota</taxon>
        <taxon>Pezizomycotina</taxon>
        <taxon>Dothideomycetes</taxon>
        <taxon>Dothideomycetes incertae sedis</taxon>
        <taxon>Zopfiaceae</taxon>
        <taxon>Zopfia</taxon>
    </lineage>
</organism>
<reference evidence="1" key="1">
    <citation type="journal article" date="2020" name="Stud. Mycol.">
        <title>101 Dothideomycetes genomes: a test case for predicting lifestyles and emergence of pathogens.</title>
        <authorList>
            <person name="Haridas S."/>
            <person name="Albert R."/>
            <person name="Binder M."/>
            <person name="Bloem J."/>
            <person name="Labutti K."/>
            <person name="Salamov A."/>
            <person name="Andreopoulos B."/>
            <person name="Baker S."/>
            <person name="Barry K."/>
            <person name="Bills G."/>
            <person name="Bluhm B."/>
            <person name="Cannon C."/>
            <person name="Castanera R."/>
            <person name="Culley D."/>
            <person name="Daum C."/>
            <person name="Ezra D."/>
            <person name="Gonzalez J."/>
            <person name="Henrissat B."/>
            <person name="Kuo A."/>
            <person name="Liang C."/>
            <person name="Lipzen A."/>
            <person name="Lutzoni F."/>
            <person name="Magnuson J."/>
            <person name="Mondo S."/>
            <person name="Nolan M."/>
            <person name="Ohm R."/>
            <person name="Pangilinan J."/>
            <person name="Park H.-J."/>
            <person name="Ramirez L."/>
            <person name="Alfaro M."/>
            <person name="Sun H."/>
            <person name="Tritt A."/>
            <person name="Yoshinaga Y."/>
            <person name="Zwiers L.-H."/>
            <person name="Turgeon B."/>
            <person name="Goodwin S."/>
            <person name="Spatafora J."/>
            <person name="Crous P."/>
            <person name="Grigoriev I."/>
        </authorList>
    </citation>
    <scope>NUCLEOTIDE SEQUENCE</scope>
    <source>
        <strain evidence="1">CBS 207.26</strain>
    </source>
</reference>
<feature type="non-terminal residue" evidence="1">
    <location>
        <position position="1"/>
    </location>
</feature>
<dbReference type="OrthoDB" id="4657524at2759"/>
<name>A0A6A6EC09_9PEZI</name>
<evidence type="ECO:0000313" key="1">
    <source>
        <dbReference type="EMBL" id="KAF2188723.1"/>
    </source>
</evidence>
<gene>
    <name evidence="1" type="ORF">K469DRAFT_565840</name>
</gene>
<accession>A0A6A6EC09</accession>
<proteinExistence type="predicted"/>
<protein>
    <submittedName>
        <fullName evidence="1">Uncharacterized protein</fullName>
    </submittedName>
</protein>
<dbReference type="AlphaFoldDB" id="A0A6A6EC09"/>
<sequence>CCFRLTGAGNISGHVGQLRDGTVQIGGSSVPSLFCLDKTNGFLTDSWGRVCGIGIHQAS</sequence>
<dbReference type="Proteomes" id="UP000800200">
    <property type="component" value="Unassembled WGS sequence"/>
</dbReference>